<dbReference type="Proteomes" id="UP000823775">
    <property type="component" value="Unassembled WGS sequence"/>
</dbReference>
<feature type="region of interest" description="Disordered" evidence="1">
    <location>
        <begin position="1"/>
        <end position="33"/>
    </location>
</feature>
<dbReference type="EMBL" id="JACEIK010002359">
    <property type="protein sequence ID" value="MCD9560665.1"/>
    <property type="molecule type" value="Genomic_DNA"/>
</dbReference>
<name>A0ABS8UPU7_DATST</name>
<accession>A0ABS8UPU7</accession>
<gene>
    <name evidence="2" type="ORF">HAX54_019394</name>
</gene>
<sequence length="137" mass="15377">MRRRRPPLRRPGKNVGDATTRSCEKEGYSESESEKKLKIRVIGRGLTPIRPPINEFSIEASFGKVIVGRIEALDGGAAVDASFSPLILIALTFTWTLRNIYKGISRIGLILSLFIPLEEMKDPKELIFLFVVESLFD</sequence>
<evidence type="ECO:0000256" key="1">
    <source>
        <dbReference type="SAM" id="MobiDB-lite"/>
    </source>
</evidence>
<organism evidence="2 3">
    <name type="scientific">Datura stramonium</name>
    <name type="common">Jimsonweed</name>
    <name type="synonym">Common thornapple</name>
    <dbReference type="NCBI Taxonomy" id="4076"/>
    <lineage>
        <taxon>Eukaryota</taxon>
        <taxon>Viridiplantae</taxon>
        <taxon>Streptophyta</taxon>
        <taxon>Embryophyta</taxon>
        <taxon>Tracheophyta</taxon>
        <taxon>Spermatophyta</taxon>
        <taxon>Magnoliopsida</taxon>
        <taxon>eudicotyledons</taxon>
        <taxon>Gunneridae</taxon>
        <taxon>Pentapetalae</taxon>
        <taxon>asterids</taxon>
        <taxon>lamiids</taxon>
        <taxon>Solanales</taxon>
        <taxon>Solanaceae</taxon>
        <taxon>Solanoideae</taxon>
        <taxon>Datureae</taxon>
        <taxon>Datura</taxon>
    </lineage>
</organism>
<proteinExistence type="predicted"/>
<keyword evidence="3" id="KW-1185">Reference proteome</keyword>
<reference evidence="2 3" key="1">
    <citation type="journal article" date="2021" name="BMC Genomics">
        <title>Datura genome reveals duplications of psychoactive alkaloid biosynthetic genes and high mutation rate following tissue culture.</title>
        <authorList>
            <person name="Rajewski A."/>
            <person name="Carter-House D."/>
            <person name="Stajich J."/>
            <person name="Litt A."/>
        </authorList>
    </citation>
    <scope>NUCLEOTIDE SEQUENCE [LARGE SCALE GENOMIC DNA]</scope>
    <source>
        <strain evidence="2">AR-01</strain>
    </source>
</reference>
<feature type="compositionally biased region" description="Basic residues" evidence="1">
    <location>
        <begin position="1"/>
        <end position="12"/>
    </location>
</feature>
<evidence type="ECO:0000313" key="2">
    <source>
        <dbReference type="EMBL" id="MCD9560665.1"/>
    </source>
</evidence>
<feature type="compositionally biased region" description="Basic and acidic residues" evidence="1">
    <location>
        <begin position="22"/>
        <end position="33"/>
    </location>
</feature>
<evidence type="ECO:0000313" key="3">
    <source>
        <dbReference type="Proteomes" id="UP000823775"/>
    </source>
</evidence>
<comment type="caution">
    <text evidence="2">The sequence shown here is derived from an EMBL/GenBank/DDBJ whole genome shotgun (WGS) entry which is preliminary data.</text>
</comment>
<protein>
    <submittedName>
        <fullName evidence="2">Uncharacterized protein</fullName>
    </submittedName>
</protein>